<accession>A0A8D8BG63</accession>
<dbReference type="SUPFAM" id="SSF50978">
    <property type="entry name" value="WD40 repeat-like"/>
    <property type="match status" value="2"/>
</dbReference>
<dbReference type="PANTHER" id="PTHR22845">
    <property type="entry name" value="APOPTOTIC PROTEASE-ACTIVATING FACTOR 1"/>
    <property type="match status" value="1"/>
</dbReference>
<evidence type="ECO:0000313" key="6">
    <source>
        <dbReference type="EMBL" id="CAG6470991.1"/>
    </source>
</evidence>
<dbReference type="InterPro" id="IPR001680">
    <property type="entry name" value="WD40_rpt"/>
</dbReference>
<dbReference type="InterPro" id="IPR041452">
    <property type="entry name" value="APAF1_C"/>
</dbReference>
<reference evidence="6" key="1">
    <citation type="submission" date="2021-05" db="EMBL/GenBank/DDBJ databases">
        <authorList>
            <person name="Alioto T."/>
            <person name="Alioto T."/>
            <person name="Gomez Garrido J."/>
        </authorList>
    </citation>
    <scope>NUCLEOTIDE SEQUENCE</scope>
</reference>
<dbReference type="EMBL" id="HBUE01066816">
    <property type="protein sequence ID" value="CAG6470991.1"/>
    <property type="molecule type" value="Transcribed_RNA"/>
</dbReference>
<dbReference type="Gene3D" id="1.10.8.430">
    <property type="entry name" value="Helical domain of apoptotic protease-activating factors"/>
    <property type="match status" value="1"/>
</dbReference>
<dbReference type="SMART" id="SM00320">
    <property type="entry name" value="WD40"/>
    <property type="match status" value="3"/>
</dbReference>
<proteinExistence type="predicted"/>
<evidence type="ECO:0000259" key="4">
    <source>
        <dbReference type="Pfam" id="PF17908"/>
    </source>
</evidence>
<organism evidence="6">
    <name type="scientific">Culex pipiens</name>
    <name type="common">House mosquito</name>
    <dbReference type="NCBI Taxonomy" id="7175"/>
    <lineage>
        <taxon>Eukaryota</taxon>
        <taxon>Metazoa</taxon>
        <taxon>Ecdysozoa</taxon>
        <taxon>Arthropoda</taxon>
        <taxon>Hexapoda</taxon>
        <taxon>Insecta</taxon>
        <taxon>Pterygota</taxon>
        <taxon>Neoptera</taxon>
        <taxon>Endopterygota</taxon>
        <taxon>Diptera</taxon>
        <taxon>Nematocera</taxon>
        <taxon>Culicoidea</taxon>
        <taxon>Culicidae</taxon>
        <taxon>Culicinae</taxon>
        <taxon>Culicini</taxon>
        <taxon>Culex</taxon>
        <taxon>Culex</taxon>
    </lineage>
</organism>
<name>A0A8D8BG63_CULPI</name>
<protein>
    <submittedName>
        <fullName evidence="6">Apoptotic protease-activating factor 1</fullName>
    </submittedName>
</protein>
<dbReference type="InterPro" id="IPR024977">
    <property type="entry name" value="Apc4-like_WD40_dom"/>
</dbReference>
<keyword evidence="6" id="KW-0645">Protease</keyword>
<feature type="domain" description="Apoptotic protease-activating factor 1 winged-helix" evidence="5">
    <location>
        <begin position="379"/>
        <end position="442"/>
    </location>
</feature>
<dbReference type="GO" id="GO:0006508">
    <property type="term" value="P:proteolysis"/>
    <property type="evidence" value="ECO:0007669"/>
    <property type="project" value="UniProtKB-KW"/>
</dbReference>
<evidence type="ECO:0000259" key="3">
    <source>
        <dbReference type="Pfam" id="PF12894"/>
    </source>
</evidence>
<dbReference type="InterPro" id="IPR015943">
    <property type="entry name" value="WD40/YVTN_repeat-like_dom_sf"/>
</dbReference>
<keyword evidence="6" id="KW-0378">Hydrolase</keyword>
<feature type="region of interest" description="Disordered" evidence="2">
    <location>
        <begin position="1275"/>
        <end position="1294"/>
    </location>
</feature>
<dbReference type="Gene3D" id="1.25.40.370">
    <property type="match status" value="1"/>
</dbReference>
<dbReference type="Gene3D" id="3.40.50.300">
    <property type="entry name" value="P-loop containing nucleotide triphosphate hydrolases"/>
    <property type="match status" value="1"/>
</dbReference>
<dbReference type="Pfam" id="PF12894">
    <property type="entry name" value="ANAPC4_WD40"/>
    <property type="match status" value="1"/>
</dbReference>
<dbReference type="GO" id="GO:0005829">
    <property type="term" value="C:cytosol"/>
    <property type="evidence" value="ECO:0007669"/>
    <property type="project" value="UniProtKB-ARBA"/>
</dbReference>
<dbReference type="SUPFAM" id="SSF52540">
    <property type="entry name" value="P-loop containing nucleoside triphosphate hydrolases"/>
    <property type="match status" value="1"/>
</dbReference>
<evidence type="ECO:0000256" key="2">
    <source>
        <dbReference type="SAM" id="MobiDB-lite"/>
    </source>
</evidence>
<feature type="domain" description="APAF-1 helical" evidence="4">
    <location>
        <begin position="453"/>
        <end position="588"/>
    </location>
</feature>
<dbReference type="InterPro" id="IPR036388">
    <property type="entry name" value="WH-like_DNA-bd_sf"/>
</dbReference>
<dbReference type="Gene3D" id="1.10.10.10">
    <property type="entry name" value="Winged helix-like DNA-binding domain superfamily/Winged helix DNA-binding domain"/>
    <property type="match status" value="1"/>
</dbReference>
<sequence length="1390" mass="159253">MSKELLHLRLLREELADLDFEDIQSDLIGRRIFTEADCRDLLEETDENYRLDLLFLILEQKLGPYGNIMIVNQFLDVLRSYYSWIVERHEASMRNGETGQIIRYKSYQNNTSVPGIDGLNVFRRDYLWQIQRYLKQLKHGVRGQRYLFVYGSFGTGKWTLVSQACENFTIVEHMGYNIFYLNLANCNQPEQILELLENLSIQMEIDYKPDDVVYNGRYPTNEIAIRKRRLLQRFEDHTFRNSLLILSHVRDPALIEAFDLKCKTLVITSNPNVVNSVNENEKFVVRLPSGFSEDETIELFRKVLKAKVALPEEAHQIHRTCKGNPFMIKLIARKMAEYNNIDHRWSSLAAELRSHSIAIENMTIQSILERLTADEQWTFRSLVVFKDNVKVPQIVLQRYWGLSAEETESMANKLLNRGLLEKRLCKDQQVSYMLHYVCYNFLLKETPSEPIANLHRRLVENYSISATLESRREVDLLKFTNDNYFHFYIAYHLQESGLHQLFPQLFKDFGFLEQKLRYTGLPNTVGDLRLYQDYIFDNRDHSLDYPELLTEFLMGAEVLLSNSTDTCLLQLAFNCTGPIATEAKEQARSYDSRVWFHDIDRTHQHQLVQVRSAPIKVRFQNPSSALVSLDNHQITLVDLSPLYSAPSTIFDGNMSRVVDMHMAGNVLVALHETGTINVWSLRNIPLDRNARQHESDGSLPIRRRIQTLVPHPPTDRFTGFCIISKTASSVDPAVILSEIFAITQNGTLYIFKGLTNFTESMKHNTNIKNIIIIKPLIDVPGQNPKLLFVTSDNQGCIFNLKSTSVECRFSEPDIVNIHYMGNALVFVGENQIRLRKFSRNERNQLQIEPAVVIYKTPTNHRNACSAISDDYEYIILGTTQGISIFSIREEVEVLRTNISQSILDVDIFPLDDAQYRYILISSSEDSGNVINMYSLMVTAQNQLVSNQYQLQDNAVYHADLEADPVTVKTVDRKRVIQEVMYTRLHQRDDFRLISPPIENKPLASVVKRLTQCTSGFYLGLANGDVLRLEEWSNGSEDPEPEVVCNLGGAITLLKSFDEPQLLVAASDSRCKIFVANDQVVEMPEELCECYLYRDQHLVLLFDAGRVQIFNVQTKQFEFVIDAGNPYGASAVNDQYLIVGMTNGDILQYAIEQHDTLELHLAHTYVQPKRITSCALSANGELLAVGYKNGALEIYNTEERKLISTLESHRCDVASLYFSPWKDSNNPQILVSVGEQIVFWSLDSVINNPDSRGDVKRRSNRYKTRPSLTSPALDIHRTSFGSRSSGLSSPLAASPSRNGSFTFDLDEAAHQWLTKSGPSNKPHLLSCIKLIGSAERLIVNRDFNKFFTIDDEGYIYYLRLFQPPSRHRLTATSFMSPAAVARLSDRTSFPF</sequence>
<dbReference type="InterPro" id="IPR027417">
    <property type="entry name" value="P-loop_NTPase"/>
</dbReference>
<dbReference type="PANTHER" id="PTHR22845:SF5">
    <property type="entry name" value="APOPTOTIC PROTEASE-ACTIVATING FACTOR 1"/>
    <property type="match status" value="1"/>
</dbReference>
<dbReference type="Gene3D" id="2.130.10.10">
    <property type="entry name" value="YVTN repeat-like/Quinoprotein amine dehydrogenase"/>
    <property type="match status" value="1"/>
</dbReference>
<feature type="compositionally biased region" description="Low complexity" evidence="2">
    <location>
        <begin position="1280"/>
        <end position="1294"/>
    </location>
</feature>
<evidence type="ECO:0000259" key="5">
    <source>
        <dbReference type="Pfam" id="PF21296"/>
    </source>
</evidence>
<evidence type="ECO:0000256" key="1">
    <source>
        <dbReference type="ARBA" id="ARBA00022737"/>
    </source>
</evidence>
<dbReference type="GO" id="GO:0006915">
    <property type="term" value="P:apoptotic process"/>
    <property type="evidence" value="ECO:0007669"/>
    <property type="project" value="UniProtKB-KW"/>
</dbReference>
<keyword evidence="1" id="KW-0677">Repeat</keyword>
<dbReference type="InterPro" id="IPR048975">
    <property type="entry name" value="WHD_APAF1"/>
</dbReference>
<dbReference type="InterPro" id="IPR036322">
    <property type="entry name" value="WD40_repeat_dom_sf"/>
</dbReference>
<dbReference type="Pfam" id="PF21296">
    <property type="entry name" value="WHD_APAF1"/>
    <property type="match status" value="1"/>
</dbReference>
<dbReference type="GO" id="GO:0043531">
    <property type="term" value="F:ADP binding"/>
    <property type="evidence" value="ECO:0007669"/>
    <property type="project" value="InterPro"/>
</dbReference>
<feature type="domain" description="Anaphase-promoting complex subunit 4-like WD40" evidence="3">
    <location>
        <begin position="1166"/>
        <end position="1217"/>
    </location>
</feature>
<dbReference type="GO" id="GO:0008233">
    <property type="term" value="F:peptidase activity"/>
    <property type="evidence" value="ECO:0007669"/>
    <property type="project" value="UniProtKB-KW"/>
</dbReference>
<dbReference type="Pfam" id="PF17908">
    <property type="entry name" value="APAF1_C"/>
    <property type="match status" value="1"/>
</dbReference>
<dbReference type="InterPro" id="IPR042197">
    <property type="entry name" value="Apaf_helical"/>
</dbReference>